<dbReference type="STRING" id="1262585.BJI46_06565"/>
<comment type="caution">
    <text evidence="2">The sequence shown here is derived from an EMBL/GenBank/DDBJ whole genome shotgun (WGS) entry which is preliminary data.</text>
</comment>
<proteinExistence type="predicted"/>
<dbReference type="OrthoDB" id="6658593at2"/>
<evidence type="ECO:0000313" key="3">
    <source>
        <dbReference type="Proteomes" id="UP000185895"/>
    </source>
</evidence>
<gene>
    <name evidence="2" type="ORF">BJI46_06565</name>
</gene>
<name>A0A1E7QXL4_9GAMM</name>
<dbReference type="InterPro" id="IPR013362">
    <property type="entry name" value="Pilus_4_PilV"/>
</dbReference>
<keyword evidence="3" id="KW-1185">Reference proteome</keyword>
<evidence type="ECO:0000313" key="2">
    <source>
        <dbReference type="EMBL" id="OEY91828.1"/>
    </source>
</evidence>
<dbReference type="InterPro" id="IPR054402">
    <property type="entry name" value="Tt1218-like_dom"/>
</dbReference>
<organism evidence="2 3">
    <name type="scientific">Acinetobacter qingfengensis</name>
    <dbReference type="NCBI Taxonomy" id="1262585"/>
    <lineage>
        <taxon>Bacteria</taxon>
        <taxon>Pseudomonadati</taxon>
        <taxon>Pseudomonadota</taxon>
        <taxon>Gammaproteobacteria</taxon>
        <taxon>Moraxellales</taxon>
        <taxon>Moraxellaceae</taxon>
        <taxon>Acinetobacter</taxon>
    </lineage>
</organism>
<dbReference type="EMBL" id="MKKK01000073">
    <property type="protein sequence ID" value="OEY91828.1"/>
    <property type="molecule type" value="Genomic_DNA"/>
</dbReference>
<sequence>MQHNQKGVGMMEILVALLVLAIAVLGFTALQLRAISSTDEALQKVNAMSLARDLAERIRANRSAYSTYLANLNASTQTTSASKACLNGTTCTAAEMANYDTAQVISSANDQGMKIAMPSCQVSGTIARQCIYVSWNKTQPQDGTADTNCTNGGSYQPTASCVVMELY</sequence>
<dbReference type="Pfam" id="PF22150">
    <property type="entry name" value="Tt1218-like"/>
    <property type="match status" value="1"/>
</dbReference>
<dbReference type="AlphaFoldDB" id="A0A1E7QXL4"/>
<reference evidence="2 3" key="1">
    <citation type="submission" date="2016-09" db="EMBL/GenBank/DDBJ databases">
        <authorList>
            <person name="Capua I."/>
            <person name="De Benedictis P."/>
            <person name="Joannis T."/>
            <person name="Lombin L.H."/>
            <person name="Cattoli G."/>
        </authorList>
    </citation>
    <scope>NUCLEOTIDE SEQUENCE [LARGE SCALE GENOMIC DNA]</scope>
    <source>
        <strain evidence="2 3">ANC 4671</strain>
    </source>
</reference>
<evidence type="ECO:0000259" key="1">
    <source>
        <dbReference type="Pfam" id="PF22150"/>
    </source>
</evidence>
<protein>
    <submittedName>
        <fullName evidence="2">Type IV pilus modification protein PilV</fullName>
    </submittedName>
</protein>
<dbReference type="RefSeq" id="WP_070071004.1">
    <property type="nucleotide sequence ID" value="NZ_MKKK01000073.1"/>
</dbReference>
<accession>A0A1E7QXL4</accession>
<feature type="domain" description="Type IV pilin Tt1218-like" evidence="1">
    <location>
        <begin position="29"/>
        <end position="102"/>
    </location>
</feature>
<dbReference type="NCBIfam" id="TIGR02523">
    <property type="entry name" value="type_IV_pilV"/>
    <property type="match status" value="1"/>
</dbReference>
<dbReference type="Proteomes" id="UP000185895">
    <property type="component" value="Unassembled WGS sequence"/>
</dbReference>